<evidence type="ECO:0000256" key="4">
    <source>
        <dbReference type="ARBA" id="ARBA00022837"/>
    </source>
</evidence>
<proteinExistence type="predicted"/>
<keyword evidence="9" id="KW-1185">Reference proteome</keyword>
<keyword evidence="3" id="KW-0963">Cytoplasm</keyword>
<dbReference type="GO" id="GO:0099536">
    <property type="term" value="P:synaptic signaling"/>
    <property type="evidence" value="ECO:0007669"/>
    <property type="project" value="TreeGrafter"/>
</dbReference>
<dbReference type="Gene3D" id="1.20.58.60">
    <property type="match status" value="1"/>
</dbReference>
<evidence type="ECO:0000313" key="9">
    <source>
        <dbReference type="Proteomes" id="UP000008237"/>
    </source>
</evidence>
<feature type="coiled-coil region" evidence="6">
    <location>
        <begin position="121"/>
        <end position="155"/>
    </location>
</feature>
<dbReference type="PANTHER" id="PTHR12268:SF14">
    <property type="entry name" value="DYSTROPHIN-1"/>
    <property type="match status" value="1"/>
</dbReference>
<dbReference type="STRING" id="610380.E2B8E3"/>
<dbReference type="OrthoDB" id="10057795at2759"/>
<evidence type="ECO:0000256" key="5">
    <source>
        <dbReference type="ARBA" id="ARBA00023212"/>
    </source>
</evidence>
<dbReference type="SUPFAM" id="SSF46966">
    <property type="entry name" value="Spectrin repeat"/>
    <property type="match status" value="1"/>
</dbReference>
<evidence type="ECO:0000256" key="2">
    <source>
        <dbReference type="ARBA" id="ARBA00004496"/>
    </source>
</evidence>
<evidence type="ECO:0000256" key="1">
    <source>
        <dbReference type="ARBA" id="ARBA00004413"/>
    </source>
</evidence>
<accession>E2B8E3</accession>
<keyword evidence="6" id="KW-0175">Coiled coil</keyword>
<dbReference type="GO" id="GO:0005886">
    <property type="term" value="C:plasma membrane"/>
    <property type="evidence" value="ECO:0007669"/>
    <property type="project" value="TreeGrafter"/>
</dbReference>
<organism evidence="9">
    <name type="scientific">Harpegnathos saltator</name>
    <name type="common">Jerdon's jumping ant</name>
    <dbReference type="NCBI Taxonomy" id="610380"/>
    <lineage>
        <taxon>Eukaryota</taxon>
        <taxon>Metazoa</taxon>
        <taxon>Ecdysozoa</taxon>
        <taxon>Arthropoda</taxon>
        <taxon>Hexapoda</taxon>
        <taxon>Insecta</taxon>
        <taxon>Pterygota</taxon>
        <taxon>Neoptera</taxon>
        <taxon>Endopterygota</taxon>
        <taxon>Hymenoptera</taxon>
        <taxon>Apocrita</taxon>
        <taxon>Aculeata</taxon>
        <taxon>Formicoidea</taxon>
        <taxon>Formicidae</taxon>
        <taxon>Ponerinae</taxon>
        <taxon>Ponerini</taxon>
        <taxon>Harpegnathos</taxon>
    </lineage>
</organism>
<feature type="region of interest" description="Disordered" evidence="7">
    <location>
        <begin position="29"/>
        <end position="63"/>
    </location>
</feature>
<evidence type="ECO:0000256" key="3">
    <source>
        <dbReference type="ARBA" id="ARBA00022490"/>
    </source>
</evidence>
<dbReference type="EMBL" id="GL446312">
    <property type="protein sequence ID" value="EFN88042.1"/>
    <property type="molecule type" value="Genomic_DNA"/>
</dbReference>
<evidence type="ECO:0000256" key="6">
    <source>
        <dbReference type="SAM" id="Coils"/>
    </source>
</evidence>
<feature type="compositionally biased region" description="Acidic residues" evidence="7">
    <location>
        <begin position="33"/>
        <end position="60"/>
    </location>
</feature>
<dbReference type="GO" id="GO:0045202">
    <property type="term" value="C:synapse"/>
    <property type="evidence" value="ECO:0007669"/>
    <property type="project" value="GOC"/>
</dbReference>
<comment type="subcellular location">
    <subcellularLocation>
        <location evidence="1">Cell membrane</location>
        <topology evidence="1">Peripheral membrane protein</topology>
        <orientation evidence="1">Cytoplasmic side</orientation>
    </subcellularLocation>
    <subcellularLocation>
        <location evidence="2">Cytoplasm</location>
    </subcellularLocation>
</comment>
<evidence type="ECO:0000313" key="8">
    <source>
        <dbReference type="EMBL" id="EFN88042.1"/>
    </source>
</evidence>
<evidence type="ECO:0000256" key="7">
    <source>
        <dbReference type="SAM" id="MobiDB-lite"/>
    </source>
</evidence>
<keyword evidence="4" id="KW-0106">Calcium</keyword>
<dbReference type="AlphaFoldDB" id="E2B8E3"/>
<dbReference type="InParanoid" id="E2B8E3"/>
<dbReference type="PANTHER" id="PTHR12268">
    <property type="entry name" value="E3 UBIQUITIN-PROTEIN LIGASE KCMF1"/>
    <property type="match status" value="1"/>
</dbReference>
<gene>
    <name evidence="8" type="ORF">EAI_16801</name>
</gene>
<name>E2B8E3_HARSA</name>
<dbReference type="InterPro" id="IPR050774">
    <property type="entry name" value="KCMF1/Dystrophin"/>
</dbReference>
<dbReference type="Proteomes" id="UP000008237">
    <property type="component" value="Unassembled WGS sequence"/>
</dbReference>
<protein>
    <submittedName>
        <fullName evidence="8">Dystrophin, isoforms A/C/F/G</fullName>
    </submittedName>
</protein>
<sequence>MPANAGEVGTSQKFEPHEKLDGMLDINFRHVDDDDDDDDDKDGDDDKDDDVEDVEDDGNDSDGGGGCGRYGLLTFTTLLITCGRSLHLLIFLLHWFLLQIRDWLTVEEEMLRQQAVVVGDIDEIMHLLDKQKNVLRELEQKKPQLDELVHTAENLRADTNRQQLHGKGALSSAPVSPPQPATAMGAVVAVVLLSARVLPSPAGL</sequence>
<reference evidence="8 9" key="1">
    <citation type="journal article" date="2010" name="Science">
        <title>Genomic comparison of the ants Camponotus floridanus and Harpegnathos saltator.</title>
        <authorList>
            <person name="Bonasio R."/>
            <person name="Zhang G."/>
            <person name="Ye C."/>
            <person name="Mutti N.S."/>
            <person name="Fang X."/>
            <person name="Qin N."/>
            <person name="Donahue G."/>
            <person name="Yang P."/>
            <person name="Li Q."/>
            <person name="Li C."/>
            <person name="Zhang P."/>
            <person name="Huang Z."/>
            <person name="Berger S.L."/>
            <person name="Reinberg D."/>
            <person name="Wang J."/>
            <person name="Liebig J."/>
        </authorList>
    </citation>
    <scope>NUCLEOTIDE SEQUENCE [LARGE SCALE GENOMIC DNA]</scope>
    <source>
        <strain evidence="8 9">R22 G/1</strain>
    </source>
</reference>
<keyword evidence="5" id="KW-0206">Cytoskeleton</keyword>